<dbReference type="SMART" id="SM00849">
    <property type="entry name" value="Lactamase_B"/>
    <property type="match status" value="1"/>
</dbReference>
<sequence>MAYKTINFYMSRLVPAYQKGDALLADIEAARAQPDALHIWWLGQSGFLLQYAGTHILFDPYLSDSLTSKYANTDKPHVRLSERVIDPARLTMVDVVTSSHNHTDHLDAETLLPLFTASPQVQFIIPEANRAFVVERLHGATAFPVGLNDGEQVVVSGITVYGVPAAHNNLERDEQGRCRFMGYVAEMGPYTVYHSGDTLWYEGIVDVLRPFKVDVAFLPINGNKPERRVAGNLNADEAARLGKEIGANLVIPHHYDMFAFNTADPADFVQACEQHGTPYRVLQLGERVTISQ</sequence>
<dbReference type="PANTHER" id="PTHR43546:SF9">
    <property type="entry name" value="L-ASCORBATE-6-PHOSPHATE LACTONASE ULAG-RELATED"/>
    <property type="match status" value="1"/>
</dbReference>
<dbReference type="InterPro" id="IPR036866">
    <property type="entry name" value="RibonucZ/Hydroxyglut_hydro"/>
</dbReference>
<keyword evidence="4" id="KW-1185">Reference proteome</keyword>
<accession>A0ABP8K2U6</accession>
<evidence type="ECO:0000313" key="4">
    <source>
        <dbReference type="Proteomes" id="UP001500936"/>
    </source>
</evidence>
<dbReference type="Proteomes" id="UP001500936">
    <property type="component" value="Unassembled WGS sequence"/>
</dbReference>
<keyword evidence="1" id="KW-0378">Hydrolase</keyword>
<dbReference type="EMBL" id="BAABHB010000002">
    <property type="protein sequence ID" value="GAA4399498.1"/>
    <property type="molecule type" value="Genomic_DNA"/>
</dbReference>
<dbReference type="SUPFAM" id="SSF56281">
    <property type="entry name" value="Metallo-hydrolase/oxidoreductase"/>
    <property type="match status" value="1"/>
</dbReference>
<evidence type="ECO:0000313" key="3">
    <source>
        <dbReference type="EMBL" id="GAA4399498.1"/>
    </source>
</evidence>
<organism evidence="3 4">
    <name type="scientific">Nibrella viscosa</name>
    <dbReference type="NCBI Taxonomy" id="1084524"/>
    <lineage>
        <taxon>Bacteria</taxon>
        <taxon>Pseudomonadati</taxon>
        <taxon>Bacteroidota</taxon>
        <taxon>Cytophagia</taxon>
        <taxon>Cytophagales</taxon>
        <taxon>Spirosomataceae</taxon>
        <taxon>Nibrella</taxon>
    </lineage>
</organism>
<gene>
    <name evidence="3" type="ORF">GCM10023187_11440</name>
</gene>
<dbReference type="PANTHER" id="PTHR43546">
    <property type="entry name" value="UPF0173 METAL-DEPENDENT HYDROLASE MJ1163-RELATED"/>
    <property type="match status" value="1"/>
</dbReference>
<reference evidence="4" key="1">
    <citation type="journal article" date="2019" name="Int. J. Syst. Evol. Microbiol.">
        <title>The Global Catalogue of Microorganisms (GCM) 10K type strain sequencing project: providing services to taxonomists for standard genome sequencing and annotation.</title>
        <authorList>
            <consortium name="The Broad Institute Genomics Platform"/>
            <consortium name="The Broad Institute Genome Sequencing Center for Infectious Disease"/>
            <person name="Wu L."/>
            <person name="Ma J."/>
        </authorList>
    </citation>
    <scope>NUCLEOTIDE SEQUENCE [LARGE SCALE GENOMIC DNA]</scope>
    <source>
        <strain evidence="4">JCM 17925</strain>
    </source>
</reference>
<feature type="domain" description="Metallo-beta-lactamase" evidence="2">
    <location>
        <begin position="43"/>
        <end position="254"/>
    </location>
</feature>
<protein>
    <submittedName>
        <fullName evidence="3">MBL fold metallo-hydrolase</fullName>
    </submittedName>
</protein>
<name>A0ABP8K2U6_9BACT</name>
<evidence type="ECO:0000256" key="1">
    <source>
        <dbReference type="ARBA" id="ARBA00022801"/>
    </source>
</evidence>
<dbReference type="InterPro" id="IPR050114">
    <property type="entry name" value="UPF0173_UPF0282_UlaG_hydrolase"/>
</dbReference>
<proteinExistence type="predicted"/>
<dbReference type="Gene3D" id="3.60.15.10">
    <property type="entry name" value="Ribonuclease Z/Hydroxyacylglutathione hydrolase-like"/>
    <property type="match status" value="1"/>
</dbReference>
<evidence type="ECO:0000259" key="2">
    <source>
        <dbReference type="SMART" id="SM00849"/>
    </source>
</evidence>
<dbReference type="InterPro" id="IPR001279">
    <property type="entry name" value="Metallo-B-lactamas"/>
</dbReference>
<dbReference type="Pfam" id="PF13483">
    <property type="entry name" value="Lactamase_B_3"/>
    <property type="match status" value="1"/>
</dbReference>
<comment type="caution">
    <text evidence="3">The sequence shown here is derived from an EMBL/GenBank/DDBJ whole genome shotgun (WGS) entry which is preliminary data.</text>
</comment>